<dbReference type="PANTHER" id="PTHR44688:SF16">
    <property type="entry name" value="DNA-BINDING TRANSCRIPTIONAL ACTIVATOR DEVR_DOSR"/>
    <property type="match status" value="1"/>
</dbReference>
<dbReference type="EMBL" id="JACDXW010000001">
    <property type="protein sequence ID" value="MCB5362692.1"/>
    <property type="molecule type" value="Genomic_DNA"/>
</dbReference>
<keyword evidence="2" id="KW-0238">DNA-binding</keyword>
<dbReference type="PANTHER" id="PTHR44688">
    <property type="entry name" value="DNA-BINDING TRANSCRIPTIONAL ACTIVATOR DEVR_DOSR"/>
    <property type="match status" value="1"/>
</dbReference>
<keyword evidence="3" id="KW-0804">Transcription</keyword>
<feature type="region of interest" description="Disordered" evidence="4">
    <location>
        <begin position="70"/>
        <end position="91"/>
    </location>
</feature>
<reference evidence="6 7" key="1">
    <citation type="submission" date="2020-07" db="EMBL/GenBank/DDBJ databases">
        <title>Pusillimonas sp. nov., isolated from poultry manure in Taiwan.</title>
        <authorList>
            <person name="Lin S.-Y."/>
            <person name="Tang Y.-S."/>
            <person name="Young C.-C."/>
        </authorList>
    </citation>
    <scope>NUCLEOTIDE SEQUENCE [LARGE SCALE GENOMIC DNA]</scope>
    <source>
        <strain evidence="6 7">CC-YST705</strain>
    </source>
</reference>
<feature type="compositionally biased region" description="Polar residues" evidence="4">
    <location>
        <begin position="78"/>
        <end position="91"/>
    </location>
</feature>
<sequence length="91" mass="10094">MVVDTSTPAQSFSKLTPRERDVMHYVALGKPNKLIAAELGVSQRTVEAHRARVFQKLSVRNAVELVRTVMQSGEAPPLSQQYQDTEQSGAR</sequence>
<gene>
    <name evidence="6" type="ORF">H0484_02845</name>
</gene>
<dbReference type="CDD" id="cd06170">
    <property type="entry name" value="LuxR_C_like"/>
    <property type="match status" value="1"/>
</dbReference>
<evidence type="ECO:0000313" key="6">
    <source>
        <dbReference type="EMBL" id="MCB5362692.1"/>
    </source>
</evidence>
<keyword evidence="1" id="KW-0805">Transcription regulation</keyword>
<dbReference type="InterPro" id="IPR036388">
    <property type="entry name" value="WH-like_DNA-bd_sf"/>
</dbReference>
<proteinExistence type="predicted"/>
<dbReference type="Gene3D" id="1.10.10.10">
    <property type="entry name" value="Winged helix-like DNA-binding domain superfamily/Winged helix DNA-binding domain"/>
    <property type="match status" value="1"/>
</dbReference>
<keyword evidence="7" id="KW-1185">Reference proteome</keyword>
<dbReference type="SMART" id="SM00421">
    <property type="entry name" value="HTH_LUXR"/>
    <property type="match status" value="1"/>
</dbReference>
<feature type="domain" description="HTH luxR-type" evidence="5">
    <location>
        <begin position="8"/>
        <end position="73"/>
    </location>
</feature>
<dbReference type="Pfam" id="PF00196">
    <property type="entry name" value="GerE"/>
    <property type="match status" value="1"/>
</dbReference>
<dbReference type="PRINTS" id="PR00038">
    <property type="entry name" value="HTHLUXR"/>
</dbReference>
<evidence type="ECO:0000313" key="7">
    <source>
        <dbReference type="Proteomes" id="UP000776983"/>
    </source>
</evidence>
<protein>
    <submittedName>
        <fullName evidence="6">Helix-turn-helix transcriptional regulator</fullName>
    </submittedName>
</protein>
<evidence type="ECO:0000256" key="1">
    <source>
        <dbReference type="ARBA" id="ARBA00023015"/>
    </source>
</evidence>
<dbReference type="Proteomes" id="UP000776983">
    <property type="component" value="Unassembled WGS sequence"/>
</dbReference>
<dbReference type="RefSeq" id="WP_226952916.1">
    <property type="nucleotide sequence ID" value="NZ_JACDXW010000001.1"/>
</dbReference>
<dbReference type="SUPFAM" id="SSF46894">
    <property type="entry name" value="C-terminal effector domain of the bipartite response regulators"/>
    <property type="match status" value="1"/>
</dbReference>
<organism evidence="6 7">
    <name type="scientific">Mesopusillimonas faecipullorum</name>
    <dbReference type="NCBI Taxonomy" id="2755040"/>
    <lineage>
        <taxon>Bacteria</taxon>
        <taxon>Pseudomonadati</taxon>
        <taxon>Pseudomonadota</taxon>
        <taxon>Betaproteobacteria</taxon>
        <taxon>Burkholderiales</taxon>
        <taxon>Alcaligenaceae</taxon>
        <taxon>Mesopusillimonas</taxon>
    </lineage>
</organism>
<dbReference type="InterPro" id="IPR000792">
    <property type="entry name" value="Tscrpt_reg_LuxR_C"/>
</dbReference>
<dbReference type="PROSITE" id="PS50043">
    <property type="entry name" value="HTH_LUXR_2"/>
    <property type="match status" value="1"/>
</dbReference>
<dbReference type="PROSITE" id="PS00622">
    <property type="entry name" value="HTH_LUXR_1"/>
    <property type="match status" value="1"/>
</dbReference>
<evidence type="ECO:0000256" key="4">
    <source>
        <dbReference type="SAM" id="MobiDB-lite"/>
    </source>
</evidence>
<name>A0ABS8C9I3_9BURK</name>
<evidence type="ECO:0000259" key="5">
    <source>
        <dbReference type="PROSITE" id="PS50043"/>
    </source>
</evidence>
<evidence type="ECO:0000256" key="3">
    <source>
        <dbReference type="ARBA" id="ARBA00023163"/>
    </source>
</evidence>
<dbReference type="InterPro" id="IPR016032">
    <property type="entry name" value="Sig_transdc_resp-reg_C-effctor"/>
</dbReference>
<comment type="caution">
    <text evidence="6">The sequence shown here is derived from an EMBL/GenBank/DDBJ whole genome shotgun (WGS) entry which is preliminary data.</text>
</comment>
<accession>A0ABS8C9I3</accession>
<evidence type="ECO:0000256" key="2">
    <source>
        <dbReference type="ARBA" id="ARBA00023125"/>
    </source>
</evidence>